<gene>
    <name evidence="3" type="ORF">SAMN04488132_11329</name>
</gene>
<dbReference type="OrthoDB" id="799449at2"/>
<proteinExistence type="predicted"/>
<evidence type="ECO:0000256" key="2">
    <source>
        <dbReference type="SAM" id="SignalP"/>
    </source>
</evidence>
<evidence type="ECO:0008006" key="5">
    <source>
        <dbReference type="Google" id="ProtNLM"/>
    </source>
</evidence>
<dbReference type="Proteomes" id="UP000190888">
    <property type="component" value="Unassembled WGS sequence"/>
</dbReference>
<dbReference type="STRING" id="413434.SAMN04488132_11329"/>
<dbReference type="EMBL" id="FUWH01000013">
    <property type="protein sequence ID" value="SKA16566.1"/>
    <property type="molecule type" value="Genomic_DNA"/>
</dbReference>
<feature type="signal peptide" evidence="2">
    <location>
        <begin position="1"/>
        <end position="20"/>
    </location>
</feature>
<reference evidence="3 4" key="1">
    <citation type="submission" date="2017-02" db="EMBL/GenBank/DDBJ databases">
        <authorList>
            <person name="Peterson S.W."/>
        </authorList>
    </citation>
    <scope>NUCLEOTIDE SEQUENCE [LARGE SCALE GENOMIC DNA]</scope>
    <source>
        <strain evidence="3 4">DSM 22335</strain>
    </source>
</reference>
<sequence length="128" mass="14771">MKKYFLFLLIGATIGLTASAQDGRQAKRSPEQLAEIQTGQLKKKITLTADQENKVKEIELEYAKNLQALKNDGTDRKSRLGKAKEIQDKKDNSLKSVLDEKQYAAYLEQKESRKDKLMEKRKERKGRR</sequence>
<feature type="region of interest" description="Disordered" evidence="1">
    <location>
        <begin position="109"/>
        <end position="128"/>
    </location>
</feature>
<keyword evidence="4" id="KW-1185">Reference proteome</keyword>
<name>A0A1T4RLA0_9BACT</name>
<evidence type="ECO:0000313" key="4">
    <source>
        <dbReference type="Proteomes" id="UP000190888"/>
    </source>
</evidence>
<protein>
    <recommendedName>
        <fullName evidence="5">DUF4890 domain-containing protein</fullName>
    </recommendedName>
</protein>
<evidence type="ECO:0000313" key="3">
    <source>
        <dbReference type="EMBL" id="SKA16566.1"/>
    </source>
</evidence>
<feature type="chain" id="PRO_5013341093" description="DUF4890 domain-containing protein" evidence="2">
    <location>
        <begin position="21"/>
        <end position="128"/>
    </location>
</feature>
<evidence type="ECO:0000256" key="1">
    <source>
        <dbReference type="SAM" id="MobiDB-lite"/>
    </source>
</evidence>
<accession>A0A1T4RLA0</accession>
<organism evidence="3 4">
    <name type="scientific">Sediminibacterium ginsengisoli</name>
    <dbReference type="NCBI Taxonomy" id="413434"/>
    <lineage>
        <taxon>Bacteria</taxon>
        <taxon>Pseudomonadati</taxon>
        <taxon>Bacteroidota</taxon>
        <taxon>Chitinophagia</taxon>
        <taxon>Chitinophagales</taxon>
        <taxon>Chitinophagaceae</taxon>
        <taxon>Sediminibacterium</taxon>
    </lineage>
</organism>
<dbReference type="RefSeq" id="WP_139367215.1">
    <property type="nucleotide sequence ID" value="NZ_FUWH01000013.1"/>
</dbReference>
<feature type="compositionally biased region" description="Basic and acidic residues" evidence="1">
    <location>
        <begin position="109"/>
        <end position="121"/>
    </location>
</feature>
<keyword evidence="2" id="KW-0732">Signal</keyword>
<dbReference type="AlphaFoldDB" id="A0A1T4RLA0"/>